<sequence>MHHFAIQALEYIKSDLCGKNVVNVQDFILCGHEKSTILLSALQEQQSEQTYSKFLSELCEHAHDAMKSSQYDPPLSFAWRRLYTDASLVWALRDCLNEKNSPSDESLWQNVIHNLDRAIIIAGAPGRGRLDLILDTIEYIQKMYLSIQATPPAYEVNLGKVQKESSLKKNCKLASAALSIPIIEVPPSLATFHSLSQSPFILRGFALDWPAIQKWATKDYLLKTTGRGRIVPIEVGGDYRTEDWAQRFISWEEFLDYLTAIRDTGMTTKEILYLAQYDLFKQFPDLRNDIIVPDYVYTSLSPPEYYSQYCPPKNEDQLVLNTWIGPSNTASPAHTDPFFNIYTQVVGQKLVWLAPPDVSEHVSPYSSVDSNMTSLQDEDGRNLNSLLSNTSRLDVFASEDELGSTFKKTVTPVAMSAILEAGDVLFFPPGWWHAMRSESVSFSVSMWF</sequence>
<evidence type="ECO:0000259" key="1">
    <source>
        <dbReference type="PROSITE" id="PS51184"/>
    </source>
</evidence>
<accession>A0A286UUQ5</accession>
<reference evidence="2 3" key="1">
    <citation type="journal article" date="2017" name="Mol. Ecol.">
        <title>Comparative and population genomic landscape of Phellinus noxius: A hypervariable fungus causing root rot in trees.</title>
        <authorList>
            <person name="Chung C.L."/>
            <person name="Lee T.J."/>
            <person name="Akiba M."/>
            <person name="Lee H.H."/>
            <person name="Kuo T.H."/>
            <person name="Liu D."/>
            <person name="Ke H.M."/>
            <person name="Yokoi T."/>
            <person name="Roa M.B."/>
            <person name="Lu M.J."/>
            <person name="Chang Y.Y."/>
            <person name="Ann P.J."/>
            <person name="Tsai J.N."/>
            <person name="Chen C.Y."/>
            <person name="Tzean S.S."/>
            <person name="Ota Y."/>
            <person name="Hattori T."/>
            <person name="Sahashi N."/>
            <person name="Liou R.F."/>
            <person name="Kikuchi T."/>
            <person name="Tsai I.J."/>
        </authorList>
    </citation>
    <scope>NUCLEOTIDE SEQUENCE [LARGE SCALE GENOMIC DNA]</scope>
    <source>
        <strain evidence="2 3">FFPRI411160</strain>
    </source>
</reference>
<dbReference type="OrthoDB" id="47172at2759"/>
<proteinExistence type="predicted"/>
<feature type="domain" description="JmjC" evidence="1">
    <location>
        <begin position="272"/>
        <end position="448"/>
    </location>
</feature>
<evidence type="ECO:0000313" key="2">
    <source>
        <dbReference type="EMBL" id="PAV23294.1"/>
    </source>
</evidence>
<dbReference type="SUPFAM" id="SSF51197">
    <property type="entry name" value="Clavaminate synthase-like"/>
    <property type="match status" value="1"/>
</dbReference>
<dbReference type="Proteomes" id="UP000217199">
    <property type="component" value="Unassembled WGS sequence"/>
</dbReference>
<dbReference type="PROSITE" id="PS51184">
    <property type="entry name" value="JMJC"/>
    <property type="match status" value="1"/>
</dbReference>
<dbReference type="InterPro" id="IPR003347">
    <property type="entry name" value="JmjC_dom"/>
</dbReference>
<dbReference type="PANTHER" id="PTHR12461:SF94">
    <property type="entry name" value="JMJC DOMAIN-CONTAINING PROTEIN"/>
    <property type="match status" value="1"/>
</dbReference>
<organism evidence="2 3">
    <name type="scientific">Pyrrhoderma noxium</name>
    <dbReference type="NCBI Taxonomy" id="2282107"/>
    <lineage>
        <taxon>Eukaryota</taxon>
        <taxon>Fungi</taxon>
        <taxon>Dikarya</taxon>
        <taxon>Basidiomycota</taxon>
        <taxon>Agaricomycotina</taxon>
        <taxon>Agaricomycetes</taxon>
        <taxon>Hymenochaetales</taxon>
        <taxon>Hymenochaetaceae</taxon>
        <taxon>Pyrrhoderma</taxon>
    </lineage>
</organism>
<name>A0A286UUQ5_9AGAM</name>
<dbReference type="Pfam" id="PF13621">
    <property type="entry name" value="Cupin_8"/>
    <property type="match status" value="1"/>
</dbReference>
<dbReference type="CDD" id="cd02208">
    <property type="entry name" value="cupin_RmlC-like"/>
    <property type="match status" value="1"/>
</dbReference>
<dbReference type="InParanoid" id="A0A286UUQ5"/>
<evidence type="ECO:0000313" key="3">
    <source>
        <dbReference type="Proteomes" id="UP000217199"/>
    </source>
</evidence>
<dbReference type="STRING" id="2282107.A0A286UUQ5"/>
<comment type="caution">
    <text evidence="2">The sequence shown here is derived from an EMBL/GenBank/DDBJ whole genome shotgun (WGS) entry which is preliminary data.</text>
</comment>
<dbReference type="EMBL" id="NBII01000001">
    <property type="protein sequence ID" value="PAV23294.1"/>
    <property type="molecule type" value="Genomic_DNA"/>
</dbReference>
<dbReference type="PANTHER" id="PTHR12461">
    <property type="entry name" value="HYPOXIA-INDUCIBLE FACTOR 1 ALPHA INHIBITOR-RELATED"/>
    <property type="match status" value="1"/>
</dbReference>
<dbReference type="InterPro" id="IPR041667">
    <property type="entry name" value="Cupin_8"/>
</dbReference>
<dbReference type="AlphaFoldDB" id="A0A286UUQ5"/>
<protein>
    <submittedName>
        <fullName evidence="2">Clavaminate synthase</fullName>
    </submittedName>
</protein>
<dbReference type="Gene3D" id="2.60.120.650">
    <property type="entry name" value="Cupin"/>
    <property type="match status" value="1"/>
</dbReference>
<gene>
    <name evidence="2" type="ORF">PNOK_0036200</name>
</gene>
<keyword evidence="3" id="KW-1185">Reference proteome</keyword>